<sequence length="141" mass="14644">MDIGPVDVLEVAFPGNEFNGAILPALEQLISSGTIRVLDLLFAYRTADGEVGSLELAGITEKYGPLFTSIDGDVPGGLLDAEDVAELTDVLEPNSSIAVICWENTWAAPFVSALEGSGAVVLDQARVPREAVLAALSGAES</sequence>
<evidence type="ECO:0008006" key="3">
    <source>
        <dbReference type="Google" id="ProtNLM"/>
    </source>
</evidence>
<proteinExistence type="predicted"/>
<dbReference type="InterPro" id="IPR046288">
    <property type="entry name" value="DUF6325"/>
</dbReference>
<dbReference type="Pfam" id="PF19850">
    <property type="entry name" value="DUF6325"/>
    <property type="match status" value="1"/>
</dbReference>
<name>C8X817_NAKMY</name>
<evidence type="ECO:0000313" key="1">
    <source>
        <dbReference type="EMBL" id="ACV81020.1"/>
    </source>
</evidence>
<evidence type="ECO:0000313" key="2">
    <source>
        <dbReference type="Proteomes" id="UP000002218"/>
    </source>
</evidence>
<dbReference type="OrthoDB" id="1779644at2"/>
<dbReference type="RefSeq" id="WP_015749834.1">
    <property type="nucleotide sequence ID" value="NC_013235.1"/>
</dbReference>
<protein>
    <recommendedName>
        <fullName evidence="3">DUF1269 domain-containing protein</fullName>
    </recommendedName>
</protein>
<reference evidence="1 2" key="2">
    <citation type="journal article" date="2010" name="Stand. Genomic Sci.">
        <title>Complete genome sequence of Nakamurella multipartita type strain (Y-104).</title>
        <authorList>
            <person name="Tice H."/>
            <person name="Mayilraj S."/>
            <person name="Sims D."/>
            <person name="Lapidus A."/>
            <person name="Nolan M."/>
            <person name="Lucas S."/>
            <person name="Glavina Del Rio T."/>
            <person name="Copeland A."/>
            <person name="Cheng J.F."/>
            <person name="Meincke L."/>
            <person name="Bruce D."/>
            <person name="Goodwin L."/>
            <person name="Pitluck S."/>
            <person name="Ivanova N."/>
            <person name="Mavromatis K."/>
            <person name="Ovchinnikova G."/>
            <person name="Pati A."/>
            <person name="Chen A."/>
            <person name="Palaniappan K."/>
            <person name="Land M."/>
            <person name="Hauser L."/>
            <person name="Chang Y.J."/>
            <person name="Jeffries C.D."/>
            <person name="Detter J.C."/>
            <person name="Brettin T."/>
            <person name="Rohde M."/>
            <person name="Goker M."/>
            <person name="Bristow J."/>
            <person name="Eisen J.A."/>
            <person name="Markowitz V."/>
            <person name="Hugenholtz P."/>
            <person name="Kyrpides N.C."/>
            <person name="Klenk H.P."/>
            <person name="Chen F."/>
        </authorList>
    </citation>
    <scope>NUCLEOTIDE SEQUENCE [LARGE SCALE GENOMIC DNA]</scope>
    <source>
        <strain evidence="2">ATCC 700099 / DSM 44233 / CIP 104796 / JCM 9543 / NBRC 105858 / Y-104</strain>
    </source>
</reference>
<dbReference type="STRING" id="479431.Namu_4744"/>
<gene>
    <name evidence="1" type="ordered locus">Namu_4744</name>
</gene>
<dbReference type="eggNOG" id="COG4803">
    <property type="taxonomic scope" value="Bacteria"/>
</dbReference>
<dbReference type="AlphaFoldDB" id="C8X817"/>
<accession>C8X817</accession>
<organism evidence="1 2">
    <name type="scientific">Nakamurella multipartita (strain ATCC 700099 / DSM 44233 / CIP 104796 / JCM 9543 / NBRC 105858 / Y-104)</name>
    <name type="common">Microsphaera multipartita</name>
    <dbReference type="NCBI Taxonomy" id="479431"/>
    <lineage>
        <taxon>Bacteria</taxon>
        <taxon>Bacillati</taxon>
        <taxon>Actinomycetota</taxon>
        <taxon>Actinomycetes</taxon>
        <taxon>Nakamurellales</taxon>
        <taxon>Nakamurellaceae</taxon>
        <taxon>Nakamurella</taxon>
    </lineage>
</organism>
<dbReference type="Proteomes" id="UP000002218">
    <property type="component" value="Chromosome"/>
</dbReference>
<reference evidence="2" key="1">
    <citation type="submission" date="2009-09" db="EMBL/GenBank/DDBJ databases">
        <title>The complete genome of Nakamurella multipartita DSM 44233.</title>
        <authorList>
            <consortium name="US DOE Joint Genome Institute (JGI-PGF)"/>
            <person name="Lucas S."/>
            <person name="Copeland A."/>
            <person name="Lapidus A."/>
            <person name="Glavina del Rio T."/>
            <person name="Dalin E."/>
            <person name="Tice H."/>
            <person name="Bruce D."/>
            <person name="Goodwin L."/>
            <person name="Pitluck S."/>
            <person name="Kyrpides N."/>
            <person name="Mavromatis K."/>
            <person name="Ivanova N."/>
            <person name="Ovchinnikova G."/>
            <person name="Sims D."/>
            <person name="Meincke L."/>
            <person name="Brettin T."/>
            <person name="Detter J.C."/>
            <person name="Han C."/>
            <person name="Larimer F."/>
            <person name="Land M."/>
            <person name="Hauser L."/>
            <person name="Markowitz V."/>
            <person name="Cheng J.-F."/>
            <person name="Hugenholtz P."/>
            <person name="Woyke T."/>
            <person name="Wu D."/>
            <person name="Klenk H.-P."/>
            <person name="Eisen J.A."/>
        </authorList>
    </citation>
    <scope>NUCLEOTIDE SEQUENCE [LARGE SCALE GENOMIC DNA]</scope>
    <source>
        <strain evidence="2">ATCC 700099 / DSM 44233 / CIP 104796 / JCM 9543 / NBRC 105858 / Y-104</strain>
    </source>
</reference>
<dbReference type="HOGENOM" id="CLU_117572_0_0_11"/>
<keyword evidence="2" id="KW-1185">Reference proteome</keyword>
<dbReference type="EMBL" id="CP001737">
    <property type="protein sequence ID" value="ACV81020.1"/>
    <property type="molecule type" value="Genomic_DNA"/>
</dbReference>
<dbReference type="KEGG" id="nml:Namu_4744"/>
<dbReference type="InParanoid" id="C8X817"/>